<dbReference type="InterPro" id="IPR027417">
    <property type="entry name" value="P-loop_NTPase"/>
</dbReference>
<evidence type="ECO:0000256" key="12">
    <source>
        <dbReference type="ARBA" id="ARBA00023172"/>
    </source>
</evidence>
<comment type="similarity">
    <text evidence="3">Belongs to the helicase family. RecQ subfamily.</text>
</comment>
<gene>
    <name evidence="21" type="primary">recQ</name>
    <name evidence="21" type="ORF">MMAB1_0853</name>
</gene>
<feature type="region of interest" description="Disordered" evidence="17">
    <location>
        <begin position="601"/>
        <end position="625"/>
    </location>
</feature>
<evidence type="ECO:0000256" key="13">
    <source>
        <dbReference type="ARBA" id="ARBA00023204"/>
    </source>
</evidence>
<dbReference type="Proteomes" id="UP000069850">
    <property type="component" value="Chromosome 1"/>
</dbReference>
<evidence type="ECO:0000256" key="11">
    <source>
        <dbReference type="ARBA" id="ARBA00023125"/>
    </source>
</evidence>
<evidence type="ECO:0000259" key="20">
    <source>
        <dbReference type="PROSITE" id="PS51194"/>
    </source>
</evidence>
<dbReference type="Pfam" id="PF09382">
    <property type="entry name" value="RQC"/>
    <property type="match status" value="1"/>
</dbReference>
<evidence type="ECO:0000256" key="15">
    <source>
        <dbReference type="ARBA" id="ARBA00034617"/>
    </source>
</evidence>
<dbReference type="PANTHER" id="PTHR13710">
    <property type="entry name" value="DNA HELICASE RECQ FAMILY MEMBER"/>
    <property type="match status" value="1"/>
</dbReference>
<evidence type="ECO:0000313" key="21">
    <source>
        <dbReference type="EMBL" id="CVK32067.1"/>
    </source>
</evidence>
<dbReference type="AlphaFoldDB" id="A0A0X3BIU8"/>
<dbReference type="GO" id="GO:0006310">
    <property type="term" value="P:DNA recombination"/>
    <property type="evidence" value="ECO:0007669"/>
    <property type="project" value="UniProtKB-KW"/>
</dbReference>
<dbReference type="KEGG" id="mema:MMAB1_0853"/>
<feature type="domain" description="Helicase C-terminal" evidence="20">
    <location>
        <begin position="214"/>
        <end position="362"/>
    </location>
</feature>
<feature type="compositionally biased region" description="Low complexity" evidence="17">
    <location>
        <begin position="601"/>
        <end position="610"/>
    </location>
</feature>
<dbReference type="FunFam" id="3.40.50.300:FF:000296">
    <property type="entry name" value="ATP-dependent DNA helicase RecQ"/>
    <property type="match status" value="1"/>
</dbReference>
<dbReference type="InterPro" id="IPR018982">
    <property type="entry name" value="RQC_domain"/>
</dbReference>
<feature type="compositionally biased region" description="Basic and acidic residues" evidence="17">
    <location>
        <begin position="503"/>
        <end position="524"/>
    </location>
</feature>
<dbReference type="GO" id="GO:0046872">
    <property type="term" value="F:metal ion binding"/>
    <property type="evidence" value="ECO:0007669"/>
    <property type="project" value="UniProtKB-KW"/>
</dbReference>
<dbReference type="SUPFAM" id="SSF46785">
    <property type="entry name" value="Winged helix' DNA-binding domain"/>
    <property type="match status" value="1"/>
</dbReference>
<dbReference type="SUPFAM" id="SSF52540">
    <property type="entry name" value="P-loop containing nucleoside triphosphate hydrolases"/>
    <property type="match status" value="1"/>
</dbReference>
<sequence>MDPLYAALEHYYGYTSFLPFQEEIVRDILRKRDVLAVLATGGGKSLCYQLPALVTGGLTVVVSPLISLMKDQVDTLVTQGVPAATLNSTLPYDAMVKTLADLEAGRLRLLYVSPERVVQPRFLAALRESGVTLVAVDEAHCISEWGHQFRPEYRQLSVLKEQFPEVPMIALTATAIPEVRQDIIRQLSLADPAVYVGSSNRENLRYTVAGKKDAYPQLIDYLRSNPNRSGIVYFSSKKRTEEIAERLRNDGVRALPYHADLPDNYRHRVQEQFIRDEIDVVCATNAFGMGIDKPDVRFVIHYDMPKSLEAYAQETGRAGRDGEASDCILFYSPGDRRKNQVMLERDSLDRPDLYPVAVQKLNDMAAFCETTRCRREYLLRYFGETFTGVPCGGCDICLQPDEFIDGREIAEKIVRCISGLPGPFGITHIADILAGSKSSRVLARGHQDLPSYNSGSEYSSNQWSSFIRQLIATGYLDQSSGKYPVVTLNVRSRAVLSGGESVRLARPEDSRARDRGNGPDERPFDAELFEELRSVRKRLADDLSVPPYVVFHDRTLKEMARRYPQTLEEFAAIPGVGSAKLERFGEIFVAAIGNCRPPVPDAGGAAARPGGEPGGSLPSAQPVAPADPDKIPDDLLLEEAYALQGYIRELREELRRAEDLHKALLARARETGIRENEAYALATEISRRRHIVTERFYERYPEVFVKIAKVTISAAEQAVGKEALEECVEYEESEKVSVRNKAA</sequence>
<comment type="cofactor">
    <cofactor evidence="1">
        <name>Mg(2+)</name>
        <dbReference type="ChEBI" id="CHEBI:18420"/>
    </cofactor>
</comment>
<comment type="catalytic activity">
    <reaction evidence="15">
        <text>Couples ATP hydrolysis with the unwinding of duplex DNA by translocating in the 3'-5' direction.</text>
        <dbReference type="EC" id="5.6.2.4"/>
    </reaction>
</comment>
<dbReference type="GO" id="GO:0006281">
    <property type="term" value="P:DNA repair"/>
    <property type="evidence" value="ECO:0007669"/>
    <property type="project" value="UniProtKB-KW"/>
</dbReference>
<feature type="domain" description="HRDC" evidence="18">
    <location>
        <begin position="522"/>
        <end position="602"/>
    </location>
</feature>
<evidence type="ECO:0000256" key="8">
    <source>
        <dbReference type="ARBA" id="ARBA00022806"/>
    </source>
</evidence>
<dbReference type="InterPro" id="IPR002121">
    <property type="entry name" value="HRDC_dom"/>
</dbReference>
<dbReference type="GO" id="GO:0009432">
    <property type="term" value="P:SOS response"/>
    <property type="evidence" value="ECO:0007669"/>
    <property type="project" value="InterPro"/>
</dbReference>
<evidence type="ECO:0000256" key="7">
    <source>
        <dbReference type="ARBA" id="ARBA00022801"/>
    </source>
</evidence>
<accession>A0A0X3BIU8</accession>
<dbReference type="SMART" id="SM00490">
    <property type="entry name" value="HELICc"/>
    <property type="match status" value="1"/>
</dbReference>
<dbReference type="SUPFAM" id="SSF47819">
    <property type="entry name" value="HRDC-like"/>
    <property type="match status" value="1"/>
</dbReference>
<dbReference type="NCBIfam" id="TIGR01389">
    <property type="entry name" value="recQ"/>
    <property type="match status" value="1"/>
</dbReference>
<evidence type="ECO:0000313" key="22">
    <source>
        <dbReference type="Proteomes" id="UP000069850"/>
    </source>
</evidence>
<dbReference type="PROSITE" id="PS50967">
    <property type="entry name" value="HRDC"/>
    <property type="match status" value="1"/>
</dbReference>
<dbReference type="GO" id="GO:0016787">
    <property type="term" value="F:hydrolase activity"/>
    <property type="evidence" value="ECO:0007669"/>
    <property type="project" value="UniProtKB-KW"/>
</dbReference>
<feature type="region of interest" description="Disordered" evidence="17">
    <location>
        <begin position="501"/>
        <end position="524"/>
    </location>
</feature>
<evidence type="ECO:0000256" key="3">
    <source>
        <dbReference type="ARBA" id="ARBA00005446"/>
    </source>
</evidence>
<keyword evidence="9" id="KW-0862">Zinc</keyword>
<dbReference type="InterPro" id="IPR044876">
    <property type="entry name" value="HRDC_dom_sf"/>
</dbReference>
<dbReference type="GO" id="GO:0005737">
    <property type="term" value="C:cytoplasm"/>
    <property type="evidence" value="ECO:0007669"/>
    <property type="project" value="TreeGrafter"/>
</dbReference>
<dbReference type="Gene3D" id="1.10.10.10">
    <property type="entry name" value="Winged helix-like DNA-binding domain superfamily/Winged helix DNA-binding domain"/>
    <property type="match status" value="1"/>
</dbReference>
<dbReference type="GO" id="GO:0005524">
    <property type="term" value="F:ATP binding"/>
    <property type="evidence" value="ECO:0007669"/>
    <property type="project" value="UniProtKB-KW"/>
</dbReference>
<dbReference type="InterPro" id="IPR011545">
    <property type="entry name" value="DEAD/DEAH_box_helicase_dom"/>
</dbReference>
<dbReference type="CDD" id="cd17920">
    <property type="entry name" value="DEXHc_RecQ"/>
    <property type="match status" value="1"/>
</dbReference>
<dbReference type="EMBL" id="LT158599">
    <property type="protein sequence ID" value="CVK32067.1"/>
    <property type="molecule type" value="Genomic_DNA"/>
</dbReference>
<dbReference type="InterPro" id="IPR001650">
    <property type="entry name" value="Helicase_C-like"/>
</dbReference>
<dbReference type="Pfam" id="PF16124">
    <property type="entry name" value="RecQ_Zn_bind"/>
    <property type="match status" value="1"/>
</dbReference>
<dbReference type="PROSITE" id="PS51194">
    <property type="entry name" value="HELICASE_CTER"/>
    <property type="match status" value="1"/>
</dbReference>
<dbReference type="GO" id="GO:0009378">
    <property type="term" value="F:four-way junction helicase activity"/>
    <property type="evidence" value="ECO:0007669"/>
    <property type="project" value="TreeGrafter"/>
</dbReference>
<keyword evidence="11" id="KW-0238">DNA-binding</keyword>
<dbReference type="InterPro" id="IPR036390">
    <property type="entry name" value="WH_DNA-bd_sf"/>
</dbReference>
<dbReference type="Pfam" id="PF00270">
    <property type="entry name" value="DEAD"/>
    <property type="match status" value="1"/>
</dbReference>
<dbReference type="GeneID" id="13354319"/>
<organism evidence="21 22">
    <name type="scientific">Methanoculleus bourgensis</name>
    <dbReference type="NCBI Taxonomy" id="83986"/>
    <lineage>
        <taxon>Archaea</taxon>
        <taxon>Methanobacteriati</taxon>
        <taxon>Methanobacteriota</taxon>
        <taxon>Stenosarchaea group</taxon>
        <taxon>Methanomicrobia</taxon>
        <taxon>Methanomicrobiales</taxon>
        <taxon>Methanomicrobiaceae</taxon>
        <taxon>Methanoculleus</taxon>
    </lineage>
</organism>
<keyword evidence="5" id="KW-0547">Nucleotide-binding</keyword>
<dbReference type="InterPro" id="IPR010997">
    <property type="entry name" value="HRDC-like_sf"/>
</dbReference>
<dbReference type="RefSeq" id="WP_048104514.1">
    <property type="nucleotide sequence ID" value="NZ_DAIMMY010000003.1"/>
</dbReference>
<dbReference type="OrthoDB" id="33870at2157"/>
<evidence type="ECO:0000256" key="17">
    <source>
        <dbReference type="SAM" id="MobiDB-lite"/>
    </source>
</evidence>
<keyword evidence="13" id="KW-0234">DNA repair</keyword>
<evidence type="ECO:0000256" key="1">
    <source>
        <dbReference type="ARBA" id="ARBA00001946"/>
    </source>
</evidence>
<keyword evidence="4" id="KW-0479">Metal-binding</keyword>
<dbReference type="InterPro" id="IPR036388">
    <property type="entry name" value="WH-like_DNA-bd_sf"/>
</dbReference>
<keyword evidence="10" id="KW-0067">ATP-binding</keyword>
<proteinExistence type="inferred from homology"/>
<dbReference type="GO" id="GO:0003677">
    <property type="term" value="F:DNA binding"/>
    <property type="evidence" value="ECO:0007669"/>
    <property type="project" value="UniProtKB-KW"/>
</dbReference>
<keyword evidence="14" id="KW-0413">Isomerase</keyword>
<evidence type="ECO:0000256" key="16">
    <source>
        <dbReference type="ARBA" id="ARBA00034808"/>
    </source>
</evidence>
<evidence type="ECO:0000256" key="6">
    <source>
        <dbReference type="ARBA" id="ARBA00022763"/>
    </source>
</evidence>
<name>A0A0X3BIU8_9EURY</name>
<dbReference type="Pfam" id="PF00570">
    <property type="entry name" value="HRDC"/>
    <property type="match status" value="1"/>
</dbReference>
<dbReference type="Gene3D" id="1.10.150.80">
    <property type="entry name" value="HRDC domain"/>
    <property type="match status" value="1"/>
</dbReference>
<dbReference type="FunFam" id="3.40.50.300:FF:000156">
    <property type="entry name" value="ATP-dependent DNA helicase recQ"/>
    <property type="match status" value="1"/>
</dbReference>
<dbReference type="GO" id="GO:0043138">
    <property type="term" value="F:3'-5' DNA helicase activity"/>
    <property type="evidence" value="ECO:0007669"/>
    <property type="project" value="UniProtKB-EC"/>
</dbReference>
<evidence type="ECO:0000256" key="2">
    <source>
        <dbReference type="ARBA" id="ARBA00001947"/>
    </source>
</evidence>
<dbReference type="InterPro" id="IPR004589">
    <property type="entry name" value="DNA_helicase_ATP-dep_RecQ"/>
</dbReference>
<protein>
    <recommendedName>
        <fullName evidence="16">DNA 3'-5' helicase</fullName>
        <ecNumber evidence="16">5.6.2.4</ecNumber>
    </recommendedName>
</protein>
<dbReference type="InterPro" id="IPR006293">
    <property type="entry name" value="DNA_helicase_ATP-dep_RecQ_bac"/>
</dbReference>
<comment type="cofactor">
    <cofactor evidence="2">
        <name>Zn(2+)</name>
        <dbReference type="ChEBI" id="CHEBI:29105"/>
    </cofactor>
</comment>
<keyword evidence="12" id="KW-0233">DNA recombination</keyword>
<evidence type="ECO:0000256" key="5">
    <source>
        <dbReference type="ARBA" id="ARBA00022741"/>
    </source>
</evidence>
<dbReference type="CDD" id="cd18794">
    <property type="entry name" value="SF2_C_RecQ"/>
    <property type="match status" value="1"/>
</dbReference>
<dbReference type="SMART" id="SM00956">
    <property type="entry name" value="RQC"/>
    <property type="match status" value="1"/>
</dbReference>
<feature type="domain" description="Helicase ATP-binding" evidence="19">
    <location>
        <begin position="25"/>
        <end position="193"/>
    </location>
</feature>
<evidence type="ECO:0000259" key="19">
    <source>
        <dbReference type="PROSITE" id="PS51192"/>
    </source>
</evidence>
<keyword evidence="7 21" id="KW-0378">Hydrolase</keyword>
<dbReference type="PANTHER" id="PTHR13710:SF105">
    <property type="entry name" value="ATP-DEPENDENT DNA HELICASE Q1"/>
    <property type="match status" value="1"/>
</dbReference>
<evidence type="ECO:0000256" key="4">
    <source>
        <dbReference type="ARBA" id="ARBA00022723"/>
    </source>
</evidence>
<evidence type="ECO:0000259" key="18">
    <source>
        <dbReference type="PROSITE" id="PS50967"/>
    </source>
</evidence>
<evidence type="ECO:0000256" key="10">
    <source>
        <dbReference type="ARBA" id="ARBA00022840"/>
    </source>
</evidence>
<dbReference type="Gene3D" id="3.40.50.300">
    <property type="entry name" value="P-loop containing nucleotide triphosphate hydrolases"/>
    <property type="match status" value="2"/>
</dbReference>
<evidence type="ECO:0000256" key="9">
    <source>
        <dbReference type="ARBA" id="ARBA00022833"/>
    </source>
</evidence>
<keyword evidence="8 21" id="KW-0347">Helicase</keyword>
<reference evidence="21 22" key="1">
    <citation type="submission" date="2016-01" db="EMBL/GenBank/DDBJ databases">
        <authorList>
            <person name="Manzoor S."/>
        </authorList>
    </citation>
    <scope>NUCLEOTIDE SEQUENCE [LARGE SCALE GENOMIC DNA]</scope>
    <source>
        <strain evidence="21">Methanoculleus sp MAB1</strain>
    </source>
</reference>
<dbReference type="InterPro" id="IPR032284">
    <property type="entry name" value="RecQ_Zn-bd"/>
</dbReference>
<dbReference type="Pfam" id="PF00271">
    <property type="entry name" value="Helicase_C"/>
    <property type="match status" value="1"/>
</dbReference>
<dbReference type="GO" id="GO:0030894">
    <property type="term" value="C:replisome"/>
    <property type="evidence" value="ECO:0007669"/>
    <property type="project" value="TreeGrafter"/>
</dbReference>
<keyword evidence="6" id="KW-0227">DNA damage</keyword>
<dbReference type="EC" id="5.6.2.4" evidence="16"/>
<dbReference type="GO" id="GO:0006260">
    <property type="term" value="P:DNA replication"/>
    <property type="evidence" value="ECO:0007669"/>
    <property type="project" value="InterPro"/>
</dbReference>
<evidence type="ECO:0000256" key="14">
    <source>
        <dbReference type="ARBA" id="ARBA00023235"/>
    </source>
</evidence>
<dbReference type="NCBIfam" id="TIGR00614">
    <property type="entry name" value="recQ_fam"/>
    <property type="match status" value="1"/>
</dbReference>
<dbReference type="SMART" id="SM00487">
    <property type="entry name" value="DEXDc"/>
    <property type="match status" value="1"/>
</dbReference>
<dbReference type="PROSITE" id="PS51192">
    <property type="entry name" value="HELICASE_ATP_BIND_1"/>
    <property type="match status" value="1"/>
</dbReference>
<dbReference type="InterPro" id="IPR014001">
    <property type="entry name" value="Helicase_ATP-bd"/>
</dbReference>
<dbReference type="SMART" id="SM00341">
    <property type="entry name" value="HRDC"/>
    <property type="match status" value="1"/>
</dbReference>